<sequence length="172" mass="19221">MSFLLEDSDAQLFVPEILAMLDFDDASWSMVWGEEEPLVAACEPRPKTLRPRPVGDTEAAEPKPKKRKRVATPRLRNKAKIELLRCEIESLEAALAALQRSKRVAGSLPTTDTSSAATAERLWEGIASRQSRERERALRCNQRLKTMIAEQQTLTVSLSRLLSEDPSPPPQA</sequence>
<gene>
    <name evidence="2" type="ORF">PHYPSEUDO_008040</name>
</gene>
<evidence type="ECO:0000256" key="1">
    <source>
        <dbReference type="SAM" id="MobiDB-lite"/>
    </source>
</evidence>
<feature type="region of interest" description="Disordered" evidence="1">
    <location>
        <begin position="44"/>
        <end position="72"/>
    </location>
</feature>
<keyword evidence="3" id="KW-1185">Reference proteome</keyword>
<dbReference type="EMBL" id="JAGDFM010000323">
    <property type="protein sequence ID" value="KAG7379882.1"/>
    <property type="molecule type" value="Genomic_DNA"/>
</dbReference>
<dbReference type="OrthoDB" id="114362at2759"/>
<dbReference type="AlphaFoldDB" id="A0A8T1VF66"/>
<comment type="caution">
    <text evidence="2">The sequence shown here is derived from an EMBL/GenBank/DDBJ whole genome shotgun (WGS) entry which is preliminary data.</text>
</comment>
<accession>A0A8T1VF66</accession>
<dbReference type="Proteomes" id="UP000694044">
    <property type="component" value="Unassembled WGS sequence"/>
</dbReference>
<evidence type="ECO:0000313" key="3">
    <source>
        <dbReference type="Proteomes" id="UP000694044"/>
    </source>
</evidence>
<name>A0A8T1VF66_9STRA</name>
<evidence type="ECO:0000313" key="2">
    <source>
        <dbReference type="EMBL" id="KAG7379882.1"/>
    </source>
</evidence>
<protein>
    <submittedName>
        <fullName evidence="2">Uncharacterized protein</fullName>
    </submittedName>
</protein>
<reference evidence="2" key="1">
    <citation type="submission" date="2021-02" db="EMBL/GenBank/DDBJ databases">
        <authorList>
            <person name="Palmer J.M."/>
        </authorList>
    </citation>
    <scope>NUCLEOTIDE SEQUENCE</scope>
    <source>
        <strain evidence="2">SCRP734</strain>
    </source>
</reference>
<proteinExistence type="predicted"/>
<organism evidence="2 3">
    <name type="scientific">Phytophthora pseudosyringae</name>
    <dbReference type="NCBI Taxonomy" id="221518"/>
    <lineage>
        <taxon>Eukaryota</taxon>
        <taxon>Sar</taxon>
        <taxon>Stramenopiles</taxon>
        <taxon>Oomycota</taxon>
        <taxon>Peronosporomycetes</taxon>
        <taxon>Peronosporales</taxon>
        <taxon>Peronosporaceae</taxon>
        <taxon>Phytophthora</taxon>
    </lineage>
</organism>